<dbReference type="EMBL" id="ML121548">
    <property type="protein sequence ID" value="RPB22995.1"/>
    <property type="molecule type" value="Genomic_DNA"/>
</dbReference>
<dbReference type="STRING" id="1051890.A0A3N4LY71"/>
<evidence type="ECO:0000313" key="1">
    <source>
        <dbReference type="EMBL" id="RPB22995.1"/>
    </source>
</evidence>
<dbReference type="InterPro" id="IPR029327">
    <property type="entry name" value="HAUS4"/>
</dbReference>
<dbReference type="OrthoDB" id="66964at2759"/>
<keyword evidence="2" id="KW-1185">Reference proteome</keyword>
<reference evidence="1 2" key="1">
    <citation type="journal article" date="2018" name="Nat. Ecol. Evol.">
        <title>Pezizomycetes genomes reveal the molecular basis of ectomycorrhizal truffle lifestyle.</title>
        <authorList>
            <person name="Murat C."/>
            <person name="Payen T."/>
            <person name="Noel B."/>
            <person name="Kuo A."/>
            <person name="Morin E."/>
            <person name="Chen J."/>
            <person name="Kohler A."/>
            <person name="Krizsan K."/>
            <person name="Balestrini R."/>
            <person name="Da Silva C."/>
            <person name="Montanini B."/>
            <person name="Hainaut M."/>
            <person name="Levati E."/>
            <person name="Barry K.W."/>
            <person name="Belfiori B."/>
            <person name="Cichocki N."/>
            <person name="Clum A."/>
            <person name="Dockter R.B."/>
            <person name="Fauchery L."/>
            <person name="Guy J."/>
            <person name="Iotti M."/>
            <person name="Le Tacon F."/>
            <person name="Lindquist E.A."/>
            <person name="Lipzen A."/>
            <person name="Malagnac F."/>
            <person name="Mello A."/>
            <person name="Molinier V."/>
            <person name="Miyauchi S."/>
            <person name="Poulain J."/>
            <person name="Riccioni C."/>
            <person name="Rubini A."/>
            <person name="Sitrit Y."/>
            <person name="Splivallo R."/>
            <person name="Traeger S."/>
            <person name="Wang M."/>
            <person name="Zifcakova L."/>
            <person name="Wipf D."/>
            <person name="Zambonelli A."/>
            <person name="Paolocci F."/>
            <person name="Nowrousian M."/>
            <person name="Ottonello S."/>
            <person name="Baldrian P."/>
            <person name="Spatafora J.W."/>
            <person name="Henrissat B."/>
            <person name="Nagy L.G."/>
            <person name="Aury J.M."/>
            <person name="Wincker P."/>
            <person name="Grigoriev I.V."/>
            <person name="Bonfante P."/>
            <person name="Martin F.M."/>
        </authorList>
    </citation>
    <scope>NUCLEOTIDE SEQUENCE [LARGE SCALE GENOMIC DNA]</scope>
    <source>
        <strain evidence="1 2">ATCC MYA-4762</strain>
    </source>
</reference>
<dbReference type="InParanoid" id="A0A3N4LY71"/>
<proteinExistence type="predicted"/>
<name>A0A3N4LY71_9PEZI</name>
<feature type="non-terminal residue" evidence="1">
    <location>
        <position position="1"/>
    </location>
</feature>
<accession>A0A3N4LY71</accession>
<organism evidence="1 2">
    <name type="scientific">Terfezia boudieri ATCC MYA-4762</name>
    <dbReference type="NCBI Taxonomy" id="1051890"/>
    <lineage>
        <taxon>Eukaryota</taxon>
        <taxon>Fungi</taxon>
        <taxon>Dikarya</taxon>
        <taxon>Ascomycota</taxon>
        <taxon>Pezizomycotina</taxon>
        <taxon>Pezizomycetes</taxon>
        <taxon>Pezizales</taxon>
        <taxon>Pezizaceae</taxon>
        <taxon>Terfezia</taxon>
    </lineage>
</organism>
<dbReference type="AlphaFoldDB" id="A0A3N4LY71"/>
<protein>
    <submittedName>
        <fullName evidence="1">Uncharacterized protein</fullName>
    </submittedName>
</protein>
<evidence type="ECO:0000313" key="2">
    <source>
        <dbReference type="Proteomes" id="UP000267821"/>
    </source>
</evidence>
<dbReference type="Pfam" id="PF14735">
    <property type="entry name" value="HAUS4"/>
    <property type="match status" value="1"/>
</dbReference>
<dbReference type="Proteomes" id="UP000267821">
    <property type="component" value="Unassembled WGS sequence"/>
</dbReference>
<dbReference type="GO" id="GO:0070652">
    <property type="term" value="C:HAUS complex"/>
    <property type="evidence" value="ECO:0007669"/>
    <property type="project" value="InterPro"/>
</dbReference>
<sequence length="108" mass="12145">GTVERAVRGQAEVLEGVVEGMEGKLNVMRLEALAAIYNPESLNALENYHHHLVDTRSRLEARQRTVEQELKRYDRAGSDMKALVARYSTALRGIETVIKEIRRLGGNV</sequence>
<gene>
    <name evidence="1" type="ORF">L211DRAFT_787743</name>
</gene>
<dbReference type="GO" id="GO:0051225">
    <property type="term" value="P:spindle assembly"/>
    <property type="evidence" value="ECO:0007669"/>
    <property type="project" value="InterPro"/>
</dbReference>